<evidence type="ECO:0000256" key="3">
    <source>
        <dbReference type="ARBA" id="ARBA00022475"/>
    </source>
</evidence>
<dbReference type="InterPro" id="IPR036259">
    <property type="entry name" value="MFS_trans_sf"/>
</dbReference>
<evidence type="ECO:0000256" key="1">
    <source>
        <dbReference type="ARBA" id="ARBA00004651"/>
    </source>
</evidence>
<feature type="transmembrane region" description="Helical" evidence="8">
    <location>
        <begin position="303"/>
        <end position="323"/>
    </location>
</feature>
<evidence type="ECO:0000256" key="4">
    <source>
        <dbReference type="ARBA" id="ARBA00022692"/>
    </source>
</evidence>
<dbReference type="Pfam" id="PF07690">
    <property type="entry name" value="MFS_1"/>
    <property type="match status" value="1"/>
</dbReference>
<evidence type="ECO:0000256" key="7">
    <source>
        <dbReference type="SAM" id="MobiDB-lite"/>
    </source>
</evidence>
<dbReference type="SUPFAM" id="SSF103473">
    <property type="entry name" value="MFS general substrate transporter"/>
    <property type="match status" value="1"/>
</dbReference>
<feature type="transmembrane region" description="Helical" evidence="8">
    <location>
        <begin position="272"/>
        <end position="291"/>
    </location>
</feature>
<feature type="transmembrane region" description="Helical" evidence="8">
    <location>
        <begin position="361"/>
        <end position="385"/>
    </location>
</feature>
<evidence type="ECO:0000256" key="8">
    <source>
        <dbReference type="SAM" id="Phobius"/>
    </source>
</evidence>
<gene>
    <name evidence="10" type="ORF">K1Y72_17730</name>
</gene>
<feature type="transmembrane region" description="Helical" evidence="8">
    <location>
        <begin position="141"/>
        <end position="162"/>
    </location>
</feature>
<evidence type="ECO:0000313" key="11">
    <source>
        <dbReference type="Proteomes" id="UP000774570"/>
    </source>
</evidence>
<name>A0ABS7FUY4_9ACTN</name>
<feature type="transmembrane region" description="Helical" evidence="8">
    <location>
        <begin position="168"/>
        <end position="190"/>
    </location>
</feature>
<evidence type="ECO:0000256" key="5">
    <source>
        <dbReference type="ARBA" id="ARBA00022989"/>
    </source>
</evidence>
<evidence type="ECO:0000256" key="6">
    <source>
        <dbReference type="ARBA" id="ARBA00023136"/>
    </source>
</evidence>
<feature type="transmembrane region" description="Helical" evidence="8">
    <location>
        <begin position="81"/>
        <end position="100"/>
    </location>
</feature>
<dbReference type="Gene3D" id="1.20.1250.20">
    <property type="entry name" value="MFS general substrate transporter like domains"/>
    <property type="match status" value="1"/>
</dbReference>
<reference evidence="10 11" key="1">
    <citation type="submission" date="2021-07" db="EMBL/GenBank/DDBJ databases">
        <title>Actinomadura sp. PM05-2 isolated from lichen.</title>
        <authorList>
            <person name="Somphong A."/>
            <person name="Phongsopitanun W."/>
            <person name="Tanasupawat S."/>
            <person name="Peongsungnone V."/>
        </authorList>
    </citation>
    <scope>NUCLEOTIDE SEQUENCE [LARGE SCALE GENOMIC DNA]</scope>
    <source>
        <strain evidence="10 11">PM05-2</strain>
    </source>
</reference>
<dbReference type="PROSITE" id="PS00216">
    <property type="entry name" value="SUGAR_TRANSPORT_1"/>
    <property type="match status" value="1"/>
</dbReference>
<keyword evidence="2" id="KW-0813">Transport</keyword>
<feature type="compositionally biased region" description="Gly residues" evidence="7">
    <location>
        <begin position="491"/>
        <end position="501"/>
    </location>
</feature>
<keyword evidence="4 8" id="KW-0812">Transmembrane</keyword>
<dbReference type="PROSITE" id="PS50850">
    <property type="entry name" value="MFS"/>
    <property type="match status" value="1"/>
</dbReference>
<keyword evidence="6 8" id="KW-0472">Membrane</keyword>
<feature type="transmembrane region" description="Helical" evidence="8">
    <location>
        <begin position="202"/>
        <end position="222"/>
    </location>
</feature>
<dbReference type="InterPro" id="IPR011701">
    <property type="entry name" value="MFS"/>
</dbReference>
<feature type="region of interest" description="Disordered" evidence="7">
    <location>
        <begin position="468"/>
        <end position="501"/>
    </location>
</feature>
<dbReference type="InterPro" id="IPR005829">
    <property type="entry name" value="Sugar_transporter_CS"/>
</dbReference>
<feature type="transmembrane region" description="Helical" evidence="8">
    <location>
        <begin position="51"/>
        <end position="69"/>
    </location>
</feature>
<feature type="transmembrane region" description="Helical" evidence="8">
    <location>
        <begin position="234"/>
        <end position="251"/>
    </location>
</feature>
<dbReference type="InterPro" id="IPR020846">
    <property type="entry name" value="MFS_dom"/>
</dbReference>
<proteinExistence type="predicted"/>
<dbReference type="Proteomes" id="UP000774570">
    <property type="component" value="Unassembled WGS sequence"/>
</dbReference>
<feature type="transmembrane region" description="Helical" evidence="8">
    <location>
        <begin position="335"/>
        <end position="355"/>
    </location>
</feature>
<comment type="caution">
    <text evidence="10">The sequence shown here is derived from an EMBL/GenBank/DDBJ whole genome shotgun (WGS) entry which is preliminary data.</text>
</comment>
<comment type="subcellular location">
    <subcellularLocation>
        <location evidence="1">Cell membrane</location>
        <topology evidence="1">Multi-pass membrane protein</topology>
    </subcellularLocation>
</comment>
<keyword evidence="11" id="KW-1185">Reference proteome</keyword>
<feature type="transmembrane region" description="Helical" evidence="8">
    <location>
        <begin position="106"/>
        <end position="129"/>
    </location>
</feature>
<evidence type="ECO:0000259" key="9">
    <source>
        <dbReference type="PROSITE" id="PS50850"/>
    </source>
</evidence>
<protein>
    <submittedName>
        <fullName evidence="10">MFS transporter</fullName>
    </submittedName>
</protein>
<feature type="domain" description="Major facilitator superfamily (MFS) profile" evidence="9">
    <location>
        <begin position="15"/>
        <end position="467"/>
    </location>
</feature>
<feature type="transmembrane region" description="Helical" evidence="8">
    <location>
        <begin position="397"/>
        <end position="423"/>
    </location>
</feature>
<evidence type="ECO:0000256" key="2">
    <source>
        <dbReference type="ARBA" id="ARBA00022448"/>
    </source>
</evidence>
<keyword evidence="3" id="KW-1003">Cell membrane</keyword>
<dbReference type="CDD" id="cd17321">
    <property type="entry name" value="MFS_MMR_MDR_like"/>
    <property type="match status" value="1"/>
</dbReference>
<feature type="compositionally biased region" description="Low complexity" evidence="7">
    <location>
        <begin position="468"/>
        <end position="480"/>
    </location>
</feature>
<organism evidence="10 11">
    <name type="scientific">Actinomadura parmotrematis</name>
    <dbReference type="NCBI Taxonomy" id="2864039"/>
    <lineage>
        <taxon>Bacteria</taxon>
        <taxon>Bacillati</taxon>
        <taxon>Actinomycetota</taxon>
        <taxon>Actinomycetes</taxon>
        <taxon>Streptosporangiales</taxon>
        <taxon>Thermomonosporaceae</taxon>
        <taxon>Actinomadura</taxon>
    </lineage>
</organism>
<dbReference type="EMBL" id="JAIBOA010000010">
    <property type="protein sequence ID" value="MBW8484229.1"/>
    <property type="molecule type" value="Genomic_DNA"/>
</dbReference>
<accession>A0ABS7FUY4</accession>
<sequence>MEPPMSAPRVRPAWALALLAFAQLVISLDFNIVYVALPEIGRELRFSDQSLQWVVSAYAVAFGGFLLLGGRAADRLGRRRMFTLALGLYAASSLVGALAGGPGLLVAARAVQGLGGALLFPATLSLINTTFAEGAQRNRALAVWGGAGASGLTLGSLLGGVLTDAFGWASVFYVNVPLAGGAALLAPVLLRRDSGRPVLRGFDLPGALTATAGVTLLVFALVQGPESGWGSPRILAAVAAAAVLLAAFVVIEARTAAPLMPLRLLANPDLRAGMAITFVFMGTFSALPYFLTVYLQGVHSYSALRTGLAFLAPSVVIAAGTQLGERLAGRAGTRATLLTGLITGALGTALLARGVAADASYAALLPGIVVSGLGQGMTWTGMWIAAASGVRTDQQGIASGMASTAQQVGGAVGLAVLVAVANARVGGLTGQALRHAEAGGVRAAVYLAAAGIAAGALVALTLRRRTAPGAGDAPEAAARPVVPPPVSGPRGVPGPGRPAGR</sequence>
<dbReference type="PANTHER" id="PTHR42718">
    <property type="entry name" value="MAJOR FACILITATOR SUPERFAMILY MULTIDRUG TRANSPORTER MFSC"/>
    <property type="match status" value="1"/>
</dbReference>
<dbReference type="PANTHER" id="PTHR42718:SF46">
    <property type="entry name" value="BLR6921 PROTEIN"/>
    <property type="match status" value="1"/>
</dbReference>
<evidence type="ECO:0000313" key="10">
    <source>
        <dbReference type="EMBL" id="MBW8484229.1"/>
    </source>
</evidence>
<dbReference type="Gene3D" id="1.20.1720.10">
    <property type="entry name" value="Multidrug resistance protein D"/>
    <property type="match status" value="1"/>
</dbReference>
<feature type="transmembrane region" description="Helical" evidence="8">
    <location>
        <begin position="443"/>
        <end position="462"/>
    </location>
</feature>
<keyword evidence="5 8" id="KW-1133">Transmembrane helix</keyword>